<dbReference type="Proteomes" id="UP001056201">
    <property type="component" value="Chromosome 2"/>
</dbReference>
<keyword evidence="3" id="KW-1185">Reference proteome</keyword>
<proteinExistence type="predicted"/>
<dbReference type="RefSeq" id="WP_250197989.1">
    <property type="nucleotide sequence ID" value="NZ_CP097636.1"/>
</dbReference>
<dbReference type="SUPFAM" id="SSF53474">
    <property type="entry name" value="alpha/beta-Hydrolases"/>
    <property type="match status" value="1"/>
</dbReference>
<reference evidence="2" key="1">
    <citation type="submission" date="2022-05" db="EMBL/GenBank/DDBJ databases">
        <title>An RpoN-dependent PEP-CTERM gene is involved in floc formation of an Aquincola tertiaricarbonis strain.</title>
        <authorList>
            <person name="Qiu D."/>
            <person name="Xia M."/>
        </authorList>
    </citation>
    <scope>NUCLEOTIDE SEQUENCE</scope>
    <source>
        <strain evidence="2">RN12</strain>
    </source>
</reference>
<dbReference type="InterPro" id="IPR051044">
    <property type="entry name" value="MAG_DAG_Lipase"/>
</dbReference>
<feature type="domain" description="Serine aminopeptidase S33" evidence="1">
    <location>
        <begin position="22"/>
        <end position="261"/>
    </location>
</feature>
<dbReference type="PANTHER" id="PTHR11614">
    <property type="entry name" value="PHOSPHOLIPASE-RELATED"/>
    <property type="match status" value="1"/>
</dbReference>
<dbReference type="Pfam" id="PF12146">
    <property type="entry name" value="Hydrolase_4"/>
    <property type="match status" value="1"/>
</dbReference>
<accession>A0ABY4S8T6</accession>
<evidence type="ECO:0000259" key="1">
    <source>
        <dbReference type="Pfam" id="PF12146"/>
    </source>
</evidence>
<dbReference type="InterPro" id="IPR029058">
    <property type="entry name" value="AB_hydrolase_fold"/>
</dbReference>
<evidence type="ECO:0000313" key="2">
    <source>
        <dbReference type="EMBL" id="URI09766.1"/>
    </source>
</evidence>
<gene>
    <name evidence="2" type="ORF">MW290_29925</name>
</gene>
<dbReference type="EMBL" id="CP097636">
    <property type="protein sequence ID" value="URI09766.1"/>
    <property type="molecule type" value="Genomic_DNA"/>
</dbReference>
<dbReference type="PRINTS" id="PR00111">
    <property type="entry name" value="ABHYDROLASE"/>
</dbReference>
<organism evidence="2 3">
    <name type="scientific">Aquincola tertiaricarbonis</name>
    <dbReference type="NCBI Taxonomy" id="391953"/>
    <lineage>
        <taxon>Bacteria</taxon>
        <taxon>Pseudomonadati</taxon>
        <taxon>Pseudomonadota</taxon>
        <taxon>Betaproteobacteria</taxon>
        <taxon>Burkholderiales</taxon>
        <taxon>Sphaerotilaceae</taxon>
        <taxon>Aquincola</taxon>
    </lineage>
</organism>
<evidence type="ECO:0000313" key="3">
    <source>
        <dbReference type="Proteomes" id="UP001056201"/>
    </source>
</evidence>
<name>A0ABY4S8T6_AQUTE</name>
<protein>
    <submittedName>
        <fullName evidence="2">Lysophospholipase</fullName>
    </submittedName>
</protein>
<dbReference type="InterPro" id="IPR000073">
    <property type="entry name" value="AB_hydrolase_1"/>
</dbReference>
<dbReference type="Gene3D" id="3.40.50.1820">
    <property type="entry name" value="alpha/beta hydrolase"/>
    <property type="match status" value="1"/>
</dbReference>
<dbReference type="InterPro" id="IPR022742">
    <property type="entry name" value="Hydrolase_4"/>
</dbReference>
<sequence length="298" mass="32129">MFAMRTEDGLPLHLRRWSASAPARGTVLLVHGLGEHIGRYDALAHDLNRQGWHVMGYDQRGHGASGGARGHVAAPHSLLADLGLLVDHVRTQLPGPLVLLGHSMGGVVAARYAAEALAPQPAAWFRPVDGLVLSSPALDAGLNGLMRGLLRVMVSLRPDQALHNGLRAEWLSRNPAAVAAYRADPLVHDRITPRLVRFIVDAGVLVRLQAPRWQLPTLLLYAGTDRCVDPEGSADFAARAPQRWVSSRCFDQCLHEIFNEPGADGRAVLQALQRGLQGLQGQWQPAATETAPGALRPA</sequence>